<evidence type="ECO:0000313" key="8">
    <source>
        <dbReference type="EMBL" id="BES87707.1"/>
    </source>
</evidence>
<dbReference type="PANTHER" id="PTHR12747:SF0">
    <property type="entry name" value="ELONGATOR COMPLEX PROTEIN 1"/>
    <property type="match status" value="1"/>
</dbReference>
<gene>
    <name evidence="8" type="ORF">NTJ_00514</name>
</gene>
<sequence>MKNLSLILNLDVKVRDCEGADFVFFRGKCPKSNDFIDSDEEVFFIKEKYLYRLNLAKGTTKVISLSDVYDSGASQILSITYNEITEEFYSFHRDGEVFSFRVSSDGSTATGQISQTIEGGITAVVWSPDEEFGALVNSKNELFILTANCDVMNYWDLQDDTEGEHQFINVGWGKKETQFQGSAGKAAAYAKPEQVNADEVKDEKSVRVSWRGDSSIFAVSYWDTRDNKRKIKIFSREGLLQCCGEDIAGLEEPLCWRPQGNITMVQRLPNKHVIAFMEKNGLKHYDFPLPDGLTVVDLYWNQDSQILCSYCIEAKTESPLLLMWTTKNYHWYLKYTYTCPSPPVSVMWDCKRENRLKIAYNNGNVNVLEFIWSVDHSGYSSSDDKSYISVIDNDTLLVSQFSAAVVPPPMSMWSLKFDDPVLQICYPLQASIYSLAAICGEHIGLITKDADNELAIKKRLKIDADGINLKHSYSWLWIEEQTFACCTPNADLQTDLLLMHTIDDQLNLKQVFNL</sequence>
<keyword evidence="4" id="KW-0963">Cytoplasm</keyword>
<name>A0ABN7A8Z8_9HEMI</name>
<evidence type="ECO:0000259" key="6">
    <source>
        <dbReference type="Pfam" id="PF04762"/>
    </source>
</evidence>
<comment type="subcellular location">
    <subcellularLocation>
        <location evidence="1">Cytoplasm</location>
    </subcellularLocation>
</comment>
<dbReference type="InterPro" id="IPR056165">
    <property type="entry name" value="Beta-prop_ELP1_2nd"/>
</dbReference>
<comment type="pathway">
    <text evidence="2">tRNA modification; 5-methoxycarbonylmethyl-2-thiouridine-tRNA biosynthesis.</text>
</comment>
<dbReference type="EMBL" id="AP028909">
    <property type="protein sequence ID" value="BES87707.1"/>
    <property type="molecule type" value="Genomic_DNA"/>
</dbReference>
<dbReference type="InterPro" id="IPR056164">
    <property type="entry name" value="Beta-prop_ELP1_1st"/>
</dbReference>
<evidence type="ECO:0000256" key="2">
    <source>
        <dbReference type="ARBA" id="ARBA00005043"/>
    </source>
</evidence>
<feature type="domain" description="ELP1 N-terminal second beta-propeller" evidence="7">
    <location>
        <begin position="390"/>
        <end position="505"/>
    </location>
</feature>
<dbReference type="InterPro" id="IPR006849">
    <property type="entry name" value="Elp1"/>
</dbReference>
<accession>A0ABN7A8Z8</accession>
<keyword evidence="9" id="KW-1185">Reference proteome</keyword>
<keyword evidence="5" id="KW-0819">tRNA processing</keyword>
<comment type="similarity">
    <text evidence="3">Belongs to the ELP1/IKA1 family.</text>
</comment>
<reference evidence="8 9" key="1">
    <citation type="submission" date="2023-09" db="EMBL/GenBank/DDBJ databases">
        <title>Nesidiocoris tenuis whole genome shotgun sequence.</title>
        <authorList>
            <person name="Shibata T."/>
            <person name="Shimoda M."/>
            <person name="Kobayashi T."/>
            <person name="Uehara T."/>
        </authorList>
    </citation>
    <scope>NUCLEOTIDE SEQUENCE [LARGE SCALE GENOMIC DNA]</scope>
    <source>
        <strain evidence="8 9">Japan</strain>
    </source>
</reference>
<evidence type="ECO:0008006" key="10">
    <source>
        <dbReference type="Google" id="ProtNLM"/>
    </source>
</evidence>
<evidence type="ECO:0000256" key="3">
    <source>
        <dbReference type="ARBA" id="ARBA00006086"/>
    </source>
</evidence>
<evidence type="ECO:0000256" key="5">
    <source>
        <dbReference type="ARBA" id="ARBA00022694"/>
    </source>
</evidence>
<dbReference type="Pfam" id="PF04762">
    <property type="entry name" value="Beta-prop_ELP1_1st"/>
    <property type="match status" value="1"/>
</dbReference>
<organism evidence="8 9">
    <name type="scientific">Nesidiocoris tenuis</name>
    <dbReference type="NCBI Taxonomy" id="355587"/>
    <lineage>
        <taxon>Eukaryota</taxon>
        <taxon>Metazoa</taxon>
        <taxon>Ecdysozoa</taxon>
        <taxon>Arthropoda</taxon>
        <taxon>Hexapoda</taxon>
        <taxon>Insecta</taxon>
        <taxon>Pterygota</taxon>
        <taxon>Neoptera</taxon>
        <taxon>Paraneoptera</taxon>
        <taxon>Hemiptera</taxon>
        <taxon>Heteroptera</taxon>
        <taxon>Panheteroptera</taxon>
        <taxon>Cimicomorpha</taxon>
        <taxon>Miridae</taxon>
        <taxon>Dicyphina</taxon>
        <taxon>Nesidiocoris</taxon>
    </lineage>
</organism>
<feature type="domain" description="ELP1 first N-terminal beta-propeller" evidence="6">
    <location>
        <begin position="1"/>
        <end position="349"/>
    </location>
</feature>
<dbReference type="Proteomes" id="UP001307889">
    <property type="component" value="Chromosome 1"/>
</dbReference>
<dbReference type="PANTHER" id="PTHR12747">
    <property type="entry name" value="ELONGATOR COMPLEX PROTEIN 1"/>
    <property type="match status" value="1"/>
</dbReference>
<evidence type="ECO:0000259" key="7">
    <source>
        <dbReference type="Pfam" id="PF23797"/>
    </source>
</evidence>
<proteinExistence type="inferred from homology"/>
<evidence type="ECO:0000256" key="4">
    <source>
        <dbReference type="ARBA" id="ARBA00022490"/>
    </source>
</evidence>
<dbReference type="SUPFAM" id="SSF69322">
    <property type="entry name" value="Tricorn protease domain 2"/>
    <property type="match status" value="1"/>
</dbReference>
<evidence type="ECO:0000256" key="1">
    <source>
        <dbReference type="ARBA" id="ARBA00004496"/>
    </source>
</evidence>
<dbReference type="Pfam" id="PF23797">
    <property type="entry name" value="Beta-prop_ELP1_2nd"/>
    <property type="match status" value="1"/>
</dbReference>
<protein>
    <recommendedName>
        <fullName evidence="10">Elongator complex protein 1</fullName>
    </recommendedName>
</protein>
<evidence type="ECO:0000313" key="9">
    <source>
        <dbReference type="Proteomes" id="UP001307889"/>
    </source>
</evidence>